<name>A0A645IBL5_9ZZZZ</name>
<proteinExistence type="predicted"/>
<gene>
    <name evidence="1" type="ORF">SDC9_192390</name>
</gene>
<dbReference type="EMBL" id="VSSQ01104244">
    <property type="protein sequence ID" value="MPN44823.1"/>
    <property type="molecule type" value="Genomic_DNA"/>
</dbReference>
<evidence type="ECO:0000313" key="1">
    <source>
        <dbReference type="EMBL" id="MPN44823.1"/>
    </source>
</evidence>
<protein>
    <submittedName>
        <fullName evidence="1">Uncharacterized protein</fullName>
    </submittedName>
</protein>
<sequence>MIELNPIISLAFSEFTPKYANIEGSKNTVAFKIIEEIKRKISIAVALKLLVSLICECAVNIISIILDSLSISWLLFSIRDLPICFAIALKIGPRQHF</sequence>
<accession>A0A645IBL5</accession>
<dbReference type="AlphaFoldDB" id="A0A645IBL5"/>
<organism evidence="1">
    <name type="scientific">bioreactor metagenome</name>
    <dbReference type="NCBI Taxonomy" id="1076179"/>
    <lineage>
        <taxon>unclassified sequences</taxon>
        <taxon>metagenomes</taxon>
        <taxon>ecological metagenomes</taxon>
    </lineage>
</organism>
<reference evidence="1" key="1">
    <citation type="submission" date="2019-08" db="EMBL/GenBank/DDBJ databases">
        <authorList>
            <person name="Kucharzyk K."/>
            <person name="Murdoch R.W."/>
            <person name="Higgins S."/>
            <person name="Loffler F."/>
        </authorList>
    </citation>
    <scope>NUCLEOTIDE SEQUENCE</scope>
</reference>
<comment type="caution">
    <text evidence="1">The sequence shown here is derived from an EMBL/GenBank/DDBJ whole genome shotgun (WGS) entry which is preliminary data.</text>
</comment>